<name>A0A2N0VQ46_9STAP</name>
<proteinExistence type="predicted"/>
<comment type="caution">
    <text evidence="1">The sequence shown here is derived from an EMBL/GenBank/DDBJ whole genome shotgun (WGS) entry which is preliminary data.</text>
</comment>
<evidence type="ECO:0000313" key="2">
    <source>
        <dbReference type="Proteomes" id="UP000233482"/>
    </source>
</evidence>
<gene>
    <name evidence="1" type="ORF">CW686_01265</name>
</gene>
<protein>
    <submittedName>
        <fullName evidence="1">DUF910 domain-containing protein</fullName>
    </submittedName>
</protein>
<dbReference type="Gene3D" id="1.10.287.760">
    <property type="entry name" value="YqgQ-like"/>
    <property type="match status" value="1"/>
</dbReference>
<dbReference type="RefSeq" id="WP_041636025.1">
    <property type="nucleotide sequence ID" value="NZ_CABFNV010000003.1"/>
</dbReference>
<dbReference type="InterPro" id="IPR009256">
    <property type="entry name" value="YqgQ-like"/>
</dbReference>
<dbReference type="SUPFAM" id="SSF158379">
    <property type="entry name" value="YqgQ-like"/>
    <property type="match status" value="1"/>
</dbReference>
<sequence>MKQFYDVQKLLQKFGIIIYFKDEKNTLAMMDEELKSLHDAMLIDNETYIQSRLLINQRRMNKL</sequence>
<dbReference type="Pfam" id="PF06014">
    <property type="entry name" value="YqgQ-like"/>
    <property type="match status" value="1"/>
</dbReference>
<evidence type="ECO:0000313" key="1">
    <source>
        <dbReference type="EMBL" id="PKE27103.1"/>
    </source>
</evidence>
<dbReference type="InterPro" id="IPR023164">
    <property type="entry name" value="YqgQ-like_sf"/>
</dbReference>
<dbReference type="AlphaFoldDB" id="A0A2N0VQ46"/>
<dbReference type="EMBL" id="PIXC01000002">
    <property type="protein sequence ID" value="PKE27103.1"/>
    <property type="molecule type" value="Genomic_DNA"/>
</dbReference>
<organism evidence="1 2">
    <name type="scientific">Macrococcoides caseolyticum</name>
    <dbReference type="NCBI Taxonomy" id="69966"/>
    <lineage>
        <taxon>Bacteria</taxon>
        <taxon>Bacillati</taxon>
        <taxon>Bacillota</taxon>
        <taxon>Bacilli</taxon>
        <taxon>Bacillales</taxon>
        <taxon>Staphylococcaceae</taxon>
        <taxon>Macrococcoides</taxon>
    </lineage>
</organism>
<dbReference type="Proteomes" id="UP000233482">
    <property type="component" value="Unassembled WGS sequence"/>
</dbReference>
<reference evidence="1 2" key="1">
    <citation type="submission" date="2017-12" db="EMBL/GenBank/DDBJ databases">
        <title>Genomics of Macrococcus caseolyticus.</title>
        <authorList>
            <person name="MacFadyen A.C."/>
            <person name="Paterson G.K."/>
        </authorList>
    </citation>
    <scope>NUCLEOTIDE SEQUENCE [LARGE SCALE GENOMIC DNA]</scope>
    <source>
        <strain evidence="1 2">5788_EF188</strain>
    </source>
</reference>
<accession>A0A2N0VQ46</accession>